<dbReference type="AlphaFoldDB" id="A0A0G1E2M9"/>
<dbReference type="PANTHER" id="PTHR43317:SF1">
    <property type="entry name" value="THERMOSPERMINE SYNTHASE ACAULIS5"/>
    <property type="match status" value="1"/>
</dbReference>
<evidence type="ECO:0000313" key="3">
    <source>
        <dbReference type="EMBL" id="KKS68853.1"/>
    </source>
</evidence>
<dbReference type="PANTHER" id="PTHR43317">
    <property type="entry name" value="THERMOSPERMINE SYNTHASE ACAULIS5"/>
    <property type="match status" value="1"/>
</dbReference>
<keyword evidence="1" id="KW-0620">Polyamine biosynthesis</keyword>
<evidence type="ECO:0000313" key="4">
    <source>
        <dbReference type="Proteomes" id="UP000034785"/>
    </source>
</evidence>
<sequence>MQPNIFPIIISITIITALLAALWRIGLRKLKSYNSPILGKIKVLQKYNGEKVLTTNSYIQGISTEKDSIKLSYWYCVAKQAGDFCKRVKDPEVLMLGLGANTIPNLISHLNPAAHQTIVEIDDYIIKACREFFNLDALPNYQLIQADAFKLLSRENAFVEKKFDVIIIDIFNGNPPYVDIKSNHPDFITSLLPYLKKDGMVIFNRPGHTESVRSDSQKLENYLSALFAKTKSFDIKDPRGFRNTVITAHMKRQKLS</sequence>
<dbReference type="Pfam" id="PF01564">
    <property type="entry name" value="Spermine_synth"/>
    <property type="match status" value="1"/>
</dbReference>
<keyword evidence="2" id="KW-0812">Transmembrane</keyword>
<dbReference type="CDD" id="cd02440">
    <property type="entry name" value="AdoMet_MTases"/>
    <property type="match status" value="1"/>
</dbReference>
<evidence type="ECO:0000256" key="2">
    <source>
        <dbReference type="SAM" id="Phobius"/>
    </source>
</evidence>
<reference evidence="3 4" key="1">
    <citation type="journal article" date="2015" name="Nature">
        <title>rRNA introns, odd ribosomes, and small enigmatic genomes across a large radiation of phyla.</title>
        <authorList>
            <person name="Brown C.T."/>
            <person name="Hug L.A."/>
            <person name="Thomas B.C."/>
            <person name="Sharon I."/>
            <person name="Castelle C.J."/>
            <person name="Singh A."/>
            <person name="Wilkins M.J."/>
            <person name="Williams K.H."/>
            <person name="Banfield J.F."/>
        </authorList>
    </citation>
    <scope>NUCLEOTIDE SEQUENCE [LARGE SCALE GENOMIC DNA]</scope>
</reference>
<gene>
    <name evidence="3" type="ORF">UV41_C0073G0005</name>
</gene>
<protein>
    <recommendedName>
        <fullName evidence="5">Spermidine synthase</fullName>
    </recommendedName>
</protein>
<dbReference type="SUPFAM" id="SSF53335">
    <property type="entry name" value="S-adenosyl-L-methionine-dependent methyltransferases"/>
    <property type="match status" value="1"/>
</dbReference>
<dbReference type="Gene3D" id="3.40.50.150">
    <property type="entry name" value="Vaccinia Virus protein VP39"/>
    <property type="match status" value="1"/>
</dbReference>
<comment type="caution">
    <text evidence="3">The sequence shown here is derived from an EMBL/GenBank/DDBJ whole genome shotgun (WGS) entry which is preliminary data.</text>
</comment>
<proteinExistence type="predicted"/>
<dbReference type="InterPro" id="IPR029063">
    <property type="entry name" value="SAM-dependent_MTases_sf"/>
</dbReference>
<keyword evidence="2" id="KW-0472">Membrane</keyword>
<evidence type="ECO:0000256" key="1">
    <source>
        <dbReference type="ARBA" id="ARBA00023115"/>
    </source>
</evidence>
<dbReference type="EMBL" id="LCEJ01000073">
    <property type="protein sequence ID" value="KKS68853.1"/>
    <property type="molecule type" value="Genomic_DNA"/>
</dbReference>
<evidence type="ECO:0008006" key="5">
    <source>
        <dbReference type="Google" id="ProtNLM"/>
    </source>
</evidence>
<accession>A0A0G1E2M9</accession>
<organism evidence="3 4">
    <name type="scientific">Candidatus Daviesbacteria bacterium GW2011_GWA2_42_7</name>
    <dbReference type="NCBI Taxonomy" id="1618425"/>
    <lineage>
        <taxon>Bacteria</taxon>
        <taxon>Candidatus Daviesiibacteriota</taxon>
    </lineage>
</organism>
<dbReference type="Proteomes" id="UP000034785">
    <property type="component" value="Unassembled WGS sequence"/>
</dbReference>
<feature type="transmembrane region" description="Helical" evidence="2">
    <location>
        <begin position="6"/>
        <end position="25"/>
    </location>
</feature>
<name>A0A0G1E2M9_9BACT</name>
<dbReference type="GO" id="GO:0006596">
    <property type="term" value="P:polyamine biosynthetic process"/>
    <property type="evidence" value="ECO:0007669"/>
    <property type="project" value="UniProtKB-KW"/>
</dbReference>
<keyword evidence="2" id="KW-1133">Transmembrane helix</keyword>